<feature type="transmembrane region" description="Helical" evidence="1">
    <location>
        <begin position="51"/>
        <end position="67"/>
    </location>
</feature>
<gene>
    <name evidence="2" type="ORF">CLCY_8c01060</name>
</gene>
<keyword evidence="1" id="KW-0812">Transmembrane</keyword>
<dbReference type="STRING" id="1121307.CLCY_8c01060"/>
<evidence type="ECO:0000313" key="3">
    <source>
        <dbReference type="Proteomes" id="UP000036756"/>
    </source>
</evidence>
<keyword evidence="1" id="KW-0472">Membrane</keyword>
<sequence>MDGYERISDSLVYFMFAFIVFCATTFIMRYIRWVRAKDNVGQRLYQMKREFNYSAIVWSVLMLFRIYEDYRWSKIVGNEEIDPSISEVFKFINTQEYTLKVTYLAIIVVLVMFTIDFLLSVPLRSTIYNEGIIVNSGKFIPWEDIQRIEYREVAIGNSKRFRIYTSPKRFEEALVKISEIDKVIEIISRYTNVDIFEVNVTYIGDEKES</sequence>
<keyword evidence="3" id="KW-1185">Reference proteome</keyword>
<dbReference type="PATRIC" id="fig|1121307.3.peg.2562"/>
<dbReference type="AlphaFoldDB" id="A0A0J8DGL8"/>
<feature type="transmembrane region" description="Helical" evidence="1">
    <location>
        <begin position="12"/>
        <end position="31"/>
    </location>
</feature>
<protein>
    <submittedName>
        <fullName evidence="2">Uncharacterized protein</fullName>
    </submittedName>
</protein>
<comment type="caution">
    <text evidence="2">The sequence shown here is derived from an EMBL/GenBank/DDBJ whole genome shotgun (WGS) entry which is preliminary data.</text>
</comment>
<name>A0A0J8DGL8_CLOCY</name>
<reference evidence="2 3" key="1">
    <citation type="submission" date="2015-06" db="EMBL/GenBank/DDBJ databases">
        <title>Draft genome sequence of the purine-degrading Clostridium cylindrosporum HC-1 (DSM 605).</title>
        <authorList>
            <person name="Poehlein A."/>
            <person name="Schiel-Bengelsdorf B."/>
            <person name="Bengelsdorf F."/>
            <person name="Daniel R."/>
            <person name="Duerre P."/>
        </authorList>
    </citation>
    <scope>NUCLEOTIDE SEQUENCE [LARGE SCALE GENOMIC DNA]</scope>
    <source>
        <strain evidence="2 3">DSM 605</strain>
    </source>
</reference>
<dbReference type="RefSeq" id="WP_048569182.1">
    <property type="nucleotide sequence ID" value="NZ_LFVU01000001.1"/>
</dbReference>
<evidence type="ECO:0000313" key="2">
    <source>
        <dbReference type="EMBL" id="KMT23369.1"/>
    </source>
</evidence>
<keyword evidence="1" id="KW-1133">Transmembrane helix</keyword>
<feature type="transmembrane region" description="Helical" evidence="1">
    <location>
        <begin position="101"/>
        <end position="119"/>
    </location>
</feature>
<accession>A0A0J8DGL8</accession>
<dbReference type="EMBL" id="LFVU01000001">
    <property type="protein sequence ID" value="KMT23369.1"/>
    <property type="molecule type" value="Genomic_DNA"/>
</dbReference>
<dbReference type="Proteomes" id="UP000036756">
    <property type="component" value="Unassembled WGS sequence"/>
</dbReference>
<evidence type="ECO:0000256" key="1">
    <source>
        <dbReference type="SAM" id="Phobius"/>
    </source>
</evidence>
<proteinExistence type="predicted"/>
<organism evidence="2 3">
    <name type="scientific">Clostridium cylindrosporum DSM 605</name>
    <dbReference type="NCBI Taxonomy" id="1121307"/>
    <lineage>
        <taxon>Bacteria</taxon>
        <taxon>Bacillati</taxon>
        <taxon>Bacillota</taxon>
        <taxon>Clostridia</taxon>
        <taxon>Eubacteriales</taxon>
        <taxon>Clostridiaceae</taxon>
        <taxon>Clostridium</taxon>
    </lineage>
</organism>